<dbReference type="FunFam" id="3.40.50.300:FF:000016">
    <property type="entry name" value="Oligopeptide ABC transporter ATP-binding component"/>
    <property type="match status" value="1"/>
</dbReference>
<dbReference type="GO" id="GO:0016887">
    <property type="term" value="F:ATP hydrolysis activity"/>
    <property type="evidence" value="ECO:0007669"/>
    <property type="project" value="InterPro"/>
</dbReference>
<dbReference type="EMBL" id="JAEACQ010000382">
    <property type="protein sequence ID" value="MBL7633446.1"/>
    <property type="molecule type" value="Genomic_DNA"/>
</dbReference>
<gene>
    <name evidence="14" type="ORF">I7412_41085</name>
</gene>
<comment type="similarity">
    <text evidence="11">Belongs to the binding-protein-dependent transport system permease family.</text>
</comment>
<evidence type="ECO:0000256" key="1">
    <source>
        <dbReference type="ARBA" id="ARBA00004141"/>
    </source>
</evidence>
<dbReference type="InterPro" id="IPR000515">
    <property type="entry name" value="MetI-like"/>
</dbReference>
<dbReference type="InterPro" id="IPR003593">
    <property type="entry name" value="AAA+_ATPase"/>
</dbReference>
<feature type="transmembrane region" description="Helical" evidence="11">
    <location>
        <begin position="152"/>
        <end position="179"/>
    </location>
</feature>
<keyword evidence="5" id="KW-1003">Cell membrane</keyword>
<comment type="similarity">
    <text evidence="3">Belongs to the ABC transporter superfamily.</text>
</comment>
<keyword evidence="4 11" id="KW-0813">Transport</keyword>
<dbReference type="PROSITE" id="PS50893">
    <property type="entry name" value="ABC_TRANSPORTER_2"/>
    <property type="match status" value="1"/>
</dbReference>
<evidence type="ECO:0000256" key="10">
    <source>
        <dbReference type="ARBA" id="ARBA00023136"/>
    </source>
</evidence>
<comment type="subcellular location">
    <subcellularLocation>
        <location evidence="11">Cell membrane</location>
        <topology evidence="11">Multi-pass membrane protein</topology>
    </subcellularLocation>
    <subcellularLocation>
        <location evidence="2">Cell membrane</location>
        <topology evidence="2">Peripheral membrane protein</topology>
    </subcellularLocation>
    <subcellularLocation>
        <location evidence="1">Membrane</location>
        <topology evidence="1">Multi-pass membrane protein</topology>
    </subcellularLocation>
</comment>
<keyword evidence="10 11" id="KW-0472">Membrane</keyword>
<evidence type="ECO:0000256" key="9">
    <source>
        <dbReference type="ARBA" id="ARBA00022989"/>
    </source>
</evidence>
<proteinExistence type="inferred from homology"/>
<comment type="caution">
    <text evidence="14">The sequence shown here is derived from an EMBL/GenBank/DDBJ whole genome shotgun (WGS) entry which is preliminary data.</text>
</comment>
<dbReference type="Gene3D" id="3.40.50.300">
    <property type="entry name" value="P-loop containing nucleotide triphosphate hydrolases"/>
    <property type="match status" value="1"/>
</dbReference>
<protein>
    <submittedName>
        <fullName evidence="14">Dipeptide/oligopeptide/nickel ABC transporter permease/ATP-binding protein</fullName>
    </submittedName>
</protein>
<evidence type="ECO:0000256" key="8">
    <source>
        <dbReference type="ARBA" id="ARBA00022840"/>
    </source>
</evidence>
<dbReference type="Pfam" id="PF00005">
    <property type="entry name" value="ABC_tran"/>
    <property type="match status" value="1"/>
</dbReference>
<sequence length="665" mass="70828">MEARNHMMNKVDSSVFPALDPEAGPEVPRIARRVLHRMLRQPATVAAGAFVAAIMIAAVLAPVLAPYDPLSQDLRRALEGPGGDHWLGTDYLGRDVLSRLIFGARVAIQASLQTVAIALIVGVPLGLFAAYRSGWWDRVLMRLLDVADSIPGLVLAFAIIAVLGPGLTSAMIAVSIIFAMNYMRLSRALALGEREKLYIDAARVSGLTERNVLFRQMLPNMAGPLIVQSTIYMGTALLIEAALSFLGLGLDIGAPSWGGMLSGATQWQNQQPFLPWPPGLAITLTVLAYNLLGDGLRDALAGEGSIRGIRERRQARRLSSRPAASAAEIDGPQAERIALSIRGLSVAFPTDTGIVTVVDDVSLDVRRGEMLGLVGESGSGKTMTGRAALGLVPIPGLVTAGSVRVDGQEVVGSSEAELNNLRGGSISMIFQDPLVALSPVHTIGRQLTQAIRNHDHDLNASAVQDRAVELLEMVGIAEARTRLRDYPHQFSGGMAQRVVIAIALAGQPSVLIADEPTTALDVTTQRQVLDVLADLKDRLGMAVVLITHDLGVVADACDRAAVMYAGQIIEEGTVDEIFKEPRHPYTSALLAAVPTSAGGSGRLPTIPGRVPPMDALPTGCRFAPRCLHRRDVCKMGPIELTTGSRCIREDELSLPGTTPVLRKKS</sequence>
<feature type="domain" description="ABC transmembrane type-1" evidence="13">
    <location>
        <begin position="104"/>
        <end position="293"/>
    </location>
</feature>
<dbReference type="NCBIfam" id="TIGR01727">
    <property type="entry name" value="oligo_HPY"/>
    <property type="match status" value="1"/>
</dbReference>
<dbReference type="InterPro" id="IPR027417">
    <property type="entry name" value="P-loop_NTPase"/>
</dbReference>
<keyword evidence="9 11" id="KW-1133">Transmembrane helix</keyword>
<dbReference type="InterPro" id="IPR013563">
    <property type="entry name" value="Oligopep_ABC_C"/>
</dbReference>
<dbReference type="GO" id="GO:0005524">
    <property type="term" value="F:ATP binding"/>
    <property type="evidence" value="ECO:0007669"/>
    <property type="project" value="UniProtKB-KW"/>
</dbReference>
<keyword evidence="7" id="KW-0547">Nucleotide-binding</keyword>
<dbReference type="PROSITE" id="PS00211">
    <property type="entry name" value="ABC_TRANSPORTER_1"/>
    <property type="match status" value="1"/>
</dbReference>
<dbReference type="GO" id="GO:0005886">
    <property type="term" value="C:plasma membrane"/>
    <property type="evidence" value="ECO:0007669"/>
    <property type="project" value="UniProtKB-SubCell"/>
</dbReference>
<dbReference type="PANTHER" id="PTHR43297">
    <property type="entry name" value="OLIGOPEPTIDE TRANSPORT ATP-BINDING PROTEIN APPD"/>
    <property type="match status" value="1"/>
</dbReference>
<dbReference type="InterPro" id="IPR025966">
    <property type="entry name" value="OppC_N"/>
</dbReference>
<feature type="transmembrane region" description="Helical" evidence="11">
    <location>
        <begin position="43"/>
        <end position="65"/>
    </location>
</feature>
<feature type="domain" description="ABC transporter" evidence="12">
    <location>
        <begin position="341"/>
        <end position="590"/>
    </location>
</feature>
<dbReference type="Gene3D" id="1.10.3720.10">
    <property type="entry name" value="MetI-like"/>
    <property type="match status" value="1"/>
</dbReference>
<evidence type="ECO:0000259" key="12">
    <source>
        <dbReference type="PROSITE" id="PS50893"/>
    </source>
</evidence>
<keyword evidence="15" id="KW-1185">Reference proteome</keyword>
<dbReference type="Pfam" id="PF08352">
    <property type="entry name" value="oligo_HPY"/>
    <property type="match status" value="1"/>
</dbReference>
<dbReference type="GO" id="GO:0055085">
    <property type="term" value="P:transmembrane transport"/>
    <property type="evidence" value="ECO:0007669"/>
    <property type="project" value="InterPro"/>
</dbReference>
<name>A0A937RX62_9ACTN</name>
<dbReference type="CDD" id="cd06261">
    <property type="entry name" value="TM_PBP2"/>
    <property type="match status" value="1"/>
</dbReference>
<dbReference type="PROSITE" id="PS50928">
    <property type="entry name" value="ABC_TM1"/>
    <property type="match status" value="1"/>
</dbReference>
<keyword evidence="6 11" id="KW-0812">Transmembrane</keyword>
<reference evidence="14" key="1">
    <citation type="submission" date="2020-12" db="EMBL/GenBank/DDBJ databases">
        <title>Genomic characterization of non-nitrogen-fixing Frankia strains.</title>
        <authorList>
            <person name="Carlos-Shanley C."/>
            <person name="Guerra T."/>
            <person name="Hahn D."/>
        </authorList>
    </citation>
    <scope>NUCLEOTIDE SEQUENCE</scope>
    <source>
        <strain evidence="14">CN6</strain>
    </source>
</reference>
<dbReference type="SUPFAM" id="SSF161098">
    <property type="entry name" value="MetI-like"/>
    <property type="match status" value="1"/>
</dbReference>
<dbReference type="CDD" id="cd03257">
    <property type="entry name" value="ABC_NikE_OppD_transporters"/>
    <property type="match status" value="1"/>
</dbReference>
<evidence type="ECO:0000256" key="6">
    <source>
        <dbReference type="ARBA" id="ARBA00022692"/>
    </source>
</evidence>
<dbReference type="Proteomes" id="UP000604475">
    <property type="component" value="Unassembled WGS sequence"/>
</dbReference>
<evidence type="ECO:0000313" key="15">
    <source>
        <dbReference type="Proteomes" id="UP000604475"/>
    </source>
</evidence>
<dbReference type="PANTHER" id="PTHR43297:SF2">
    <property type="entry name" value="DIPEPTIDE TRANSPORT ATP-BINDING PROTEIN DPPD"/>
    <property type="match status" value="1"/>
</dbReference>
<organism evidence="14 15">
    <name type="scientific">Frankia nepalensis</name>
    <dbReference type="NCBI Taxonomy" id="1836974"/>
    <lineage>
        <taxon>Bacteria</taxon>
        <taxon>Bacillati</taxon>
        <taxon>Actinomycetota</taxon>
        <taxon>Actinomycetes</taxon>
        <taxon>Frankiales</taxon>
        <taxon>Frankiaceae</taxon>
        <taxon>Frankia</taxon>
    </lineage>
</organism>
<dbReference type="AlphaFoldDB" id="A0A937RX62"/>
<evidence type="ECO:0000256" key="5">
    <source>
        <dbReference type="ARBA" id="ARBA00022475"/>
    </source>
</evidence>
<dbReference type="InterPro" id="IPR017871">
    <property type="entry name" value="ABC_transporter-like_CS"/>
</dbReference>
<keyword evidence="8" id="KW-0067">ATP-binding</keyword>
<evidence type="ECO:0000256" key="11">
    <source>
        <dbReference type="RuleBase" id="RU363032"/>
    </source>
</evidence>
<dbReference type="InterPro" id="IPR050388">
    <property type="entry name" value="ABC_Ni/Peptide_Import"/>
</dbReference>
<evidence type="ECO:0000313" key="14">
    <source>
        <dbReference type="EMBL" id="MBL7633446.1"/>
    </source>
</evidence>
<dbReference type="RefSeq" id="WP_203002231.1">
    <property type="nucleotide sequence ID" value="NZ_JADWYU010000246.1"/>
</dbReference>
<dbReference type="SMART" id="SM00382">
    <property type="entry name" value="AAA"/>
    <property type="match status" value="1"/>
</dbReference>
<evidence type="ECO:0000256" key="3">
    <source>
        <dbReference type="ARBA" id="ARBA00005417"/>
    </source>
</evidence>
<dbReference type="Pfam" id="PF00528">
    <property type="entry name" value="BPD_transp_1"/>
    <property type="match status" value="1"/>
</dbReference>
<dbReference type="InterPro" id="IPR035906">
    <property type="entry name" value="MetI-like_sf"/>
</dbReference>
<dbReference type="SUPFAM" id="SSF52540">
    <property type="entry name" value="P-loop containing nucleoside triphosphate hydrolases"/>
    <property type="match status" value="1"/>
</dbReference>
<dbReference type="Pfam" id="PF12911">
    <property type="entry name" value="OppC_N"/>
    <property type="match status" value="1"/>
</dbReference>
<accession>A0A937RX62</accession>
<dbReference type="GO" id="GO:0015833">
    <property type="term" value="P:peptide transport"/>
    <property type="evidence" value="ECO:0007669"/>
    <property type="project" value="InterPro"/>
</dbReference>
<evidence type="ECO:0000259" key="13">
    <source>
        <dbReference type="PROSITE" id="PS50928"/>
    </source>
</evidence>
<dbReference type="InterPro" id="IPR003439">
    <property type="entry name" value="ABC_transporter-like_ATP-bd"/>
</dbReference>
<evidence type="ECO:0000256" key="2">
    <source>
        <dbReference type="ARBA" id="ARBA00004202"/>
    </source>
</evidence>
<evidence type="ECO:0000256" key="7">
    <source>
        <dbReference type="ARBA" id="ARBA00022741"/>
    </source>
</evidence>
<feature type="transmembrane region" description="Helical" evidence="11">
    <location>
        <begin position="106"/>
        <end position="131"/>
    </location>
</feature>
<evidence type="ECO:0000256" key="4">
    <source>
        <dbReference type="ARBA" id="ARBA00022448"/>
    </source>
</evidence>